<dbReference type="STRING" id="56857.A0A200QSG1"/>
<dbReference type="AlphaFoldDB" id="A0A200QSG1"/>
<dbReference type="GO" id="GO:0008168">
    <property type="term" value="F:methyltransferase activity"/>
    <property type="evidence" value="ECO:0007669"/>
    <property type="project" value="UniProtKB-KW"/>
</dbReference>
<dbReference type="GO" id="GO:0032259">
    <property type="term" value="P:methylation"/>
    <property type="evidence" value="ECO:0007669"/>
    <property type="project" value="UniProtKB-KW"/>
</dbReference>
<feature type="region of interest" description="Disordered" evidence="1">
    <location>
        <begin position="1"/>
        <end position="20"/>
    </location>
</feature>
<keyword evidence="2" id="KW-0489">Methyltransferase</keyword>
<keyword evidence="3" id="KW-1185">Reference proteome</keyword>
<dbReference type="OrthoDB" id="412876at2759"/>
<dbReference type="OMA" id="GASQCIF"/>
<name>A0A200QSG1_MACCD</name>
<sequence>MISSFTLHLPTRLSPSSLSRRTGTVVRSMSSGASQCIFQLKLDPLTGNSEWVVVEEDDKTENSPEVLLSSTSYLDMLNDSPRNRAFRAAIEKTVTKPCHVLDIG</sequence>
<comment type="caution">
    <text evidence="2">The sequence shown here is derived from an EMBL/GenBank/DDBJ whole genome shotgun (WGS) entry which is preliminary data.</text>
</comment>
<dbReference type="InterPro" id="IPR029063">
    <property type="entry name" value="SAM-dependent_MTases_sf"/>
</dbReference>
<dbReference type="Gene3D" id="3.40.50.150">
    <property type="entry name" value="Vaccinia Virus protein VP39"/>
    <property type="match status" value="1"/>
</dbReference>
<keyword evidence="2" id="KW-0808">Transferase</keyword>
<gene>
    <name evidence="2" type="ORF">BVC80_8777g6</name>
</gene>
<reference evidence="2 3" key="1">
    <citation type="journal article" date="2017" name="Mol. Plant">
        <title>The Genome of Medicinal Plant Macleaya cordata Provides New Insights into Benzylisoquinoline Alkaloids Metabolism.</title>
        <authorList>
            <person name="Liu X."/>
            <person name="Liu Y."/>
            <person name="Huang P."/>
            <person name="Ma Y."/>
            <person name="Qing Z."/>
            <person name="Tang Q."/>
            <person name="Cao H."/>
            <person name="Cheng P."/>
            <person name="Zheng Y."/>
            <person name="Yuan Z."/>
            <person name="Zhou Y."/>
            <person name="Liu J."/>
            <person name="Tang Z."/>
            <person name="Zhuo Y."/>
            <person name="Zhang Y."/>
            <person name="Yu L."/>
            <person name="Huang J."/>
            <person name="Yang P."/>
            <person name="Peng Q."/>
            <person name="Zhang J."/>
            <person name="Jiang W."/>
            <person name="Zhang Z."/>
            <person name="Lin K."/>
            <person name="Ro D.K."/>
            <person name="Chen X."/>
            <person name="Xiong X."/>
            <person name="Shang Y."/>
            <person name="Huang S."/>
            <person name="Zeng J."/>
        </authorList>
    </citation>
    <scope>NUCLEOTIDE SEQUENCE [LARGE SCALE GENOMIC DNA]</scope>
    <source>
        <strain evidence="3">cv. BLH2017</strain>
        <tissue evidence="2">Root</tissue>
    </source>
</reference>
<proteinExistence type="predicted"/>
<protein>
    <submittedName>
        <fullName evidence="2">Protein arginine N-methyltransferase</fullName>
    </submittedName>
</protein>
<evidence type="ECO:0000256" key="1">
    <source>
        <dbReference type="SAM" id="MobiDB-lite"/>
    </source>
</evidence>
<dbReference type="EMBL" id="MVGT01001144">
    <property type="protein sequence ID" value="OVA13414.1"/>
    <property type="molecule type" value="Genomic_DNA"/>
</dbReference>
<evidence type="ECO:0000313" key="2">
    <source>
        <dbReference type="EMBL" id="OVA13414.1"/>
    </source>
</evidence>
<dbReference type="InParanoid" id="A0A200QSG1"/>
<dbReference type="Proteomes" id="UP000195402">
    <property type="component" value="Unassembled WGS sequence"/>
</dbReference>
<evidence type="ECO:0000313" key="3">
    <source>
        <dbReference type="Proteomes" id="UP000195402"/>
    </source>
</evidence>
<organism evidence="2 3">
    <name type="scientific">Macleaya cordata</name>
    <name type="common">Five-seeded plume-poppy</name>
    <name type="synonym">Bocconia cordata</name>
    <dbReference type="NCBI Taxonomy" id="56857"/>
    <lineage>
        <taxon>Eukaryota</taxon>
        <taxon>Viridiplantae</taxon>
        <taxon>Streptophyta</taxon>
        <taxon>Embryophyta</taxon>
        <taxon>Tracheophyta</taxon>
        <taxon>Spermatophyta</taxon>
        <taxon>Magnoliopsida</taxon>
        <taxon>Ranunculales</taxon>
        <taxon>Papaveraceae</taxon>
        <taxon>Papaveroideae</taxon>
        <taxon>Macleaya</taxon>
    </lineage>
</organism>
<accession>A0A200QSG1</accession>